<dbReference type="EMBL" id="HG996468">
    <property type="protein sequence ID" value="CAG1851153.1"/>
    <property type="molecule type" value="Genomic_DNA"/>
</dbReference>
<reference evidence="2" key="1">
    <citation type="submission" date="2021-03" db="EMBL/GenBank/DDBJ databases">
        <authorList>
            <consortium name="Genoscope - CEA"/>
            <person name="William W."/>
        </authorList>
    </citation>
    <scope>NUCLEOTIDE SEQUENCE</scope>
    <source>
        <strain evidence="2">Doubled-haploid Pahang</strain>
    </source>
</reference>
<proteinExistence type="predicted"/>
<dbReference type="PANTHER" id="PTHR37212:SF2">
    <property type="entry name" value="ACTIN PROTEIN 2_3 COMPLEX SUBUNIT-LIKE PROTEIN"/>
    <property type="match status" value="1"/>
</dbReference>
<feature type="region of interest" description="Disordered" evidence="1">
    <location>
        <begin position="1"/>
        <end position="25"/>
    </location>
</feature>
<dbReference type="PANTHER" id="PTHR37212">
    <property type="entry name" value="ACTIN PROTEIN 2/3 COMPLEX SUBUNIT-LIKE PROTEIN"/>
    <property type="match status" value="1"/>
</dbReference>
<sequence>MEEPLDFEEEDQLVRTPLRPTNTNKRSKVIGLDDLLTDYYEEKNKYVHRKSKRLSLSKVYNSDEDDKSRKYKERMLSKFVHDCEKQASRIDQFAEEEIPLWGQRVFGHQKSLPSTEYKGVADCQLLQSSSIGDLMSVIYLNEEQGESFLEGLLVNRWLCKLAFVSGFVEDSIATWVFNKMLYSSNGELQVSACEFWCDILLSKDEADKPSVSLGWFPGYSQLMDALATYGYLFDTSMSHSSLSQEVHTDKPEGPPENISSWIKVISACCQIRSPRSIFSISEAEELLCIIIHFSLDRELQGLLFIINEGMQSIIRFFSEEEWDVSCKRVAKSLAFRTPKDLNCLRVVECISVTNGRSKQLRSQIALQLLTLRFDIKVNDYKEILEVLMSVNVKDKDCDFFKLYIYLVLAENFLSFHHLGEEKSVAIDTWCKFLRNCSSQITSTDWRSYASKVRNKASYILQTTVEKST</sequence>
<feature type="compositionally biased region" description="Acidic residues" evidence="1">
    <location>
        <begin position="1"/>
        <end position="11"/>
    </location>
</feature>
<accession>A0A8D7AMK3</accession>
<name>A0A8D7AMK3_MUSAM</name>
<organism evidence="2">
    <name type="scientific">Musa acuminata subsp. malaccensis</name>
    <name type="common">Wild banana</name>
    <name type="synonym">Musa malaccensis</name>
    <dbReference type="NCBI Taxonomy" id="214687"/>
    <lineage>
        <taxon>Eukaryota</taxon>
        <taxon>Viridiplantae</taxon>
        <taxon>Streptophyta</taxon>
        <taxon>Embryophyta</taxon>
        <taxon>Tracheophyta</taxon>
        <taxon>Spermatophyta</taxon>
        <taxon>Magnoliopsida</taxon>
        <taxon>Liliopsida</taxon>
        <taxon>Zingiberales</taxon>
        <taxon>Musaceae</taxon>
        <taxon>Musa</taxon>
    </lineage>
</organism>
<evidence type="ECO:0000313" key="2">
    <source>
        <dbReference type="EMBL" id="CAG1851153.1"/>
    </source>
</evidence>
<dbReference type="AlphaFoldDB" id="A0A8D7AMK3"/>
<evidence type="ECO:0000256" key="1">
    <source>
        <dbReference type="SAM" id="MobiDB-lite"/>
    </source>
</evidence>
<gene>
    <name evidence="2" type="ORF">GSMUA_194130.1</name>
</gene>
<protein>
    <submittedName>
        <fullName evidence="2">(wild Malaysian banana) hypothetical protein</fullName>
    </submittedName>
</protein>